<accession>A0ABR3ZCE9</accession>
<evidence type="ECO:0000313" key="1">
    <source>
        <dbReference type="EMBL" id="KAL1897493.1"/>
    </source>
</evidence>
<dbReference type="EMBL" id="JAWDJO010000045">
    <property type="protein sequence ID" value="KAL1897493.1"/>
    <property type="molecule type" value="Genomic_DNA"/>
</dbReference>
<keyword evidence="2" id="KW-1185">Reference proteome</keyword>
<comment type="caution">
    <text evidence="1">The sequence shown here is derived from an EMBL/GenBank/DDBJ whole genome shotgun (WGS) entry which is preliminary data.</text>
</comment>
<proteinExistence type="predicted"/>
<dbReference type="Proteomes" id="UP001583280">
    <property type="component" value="Unassembled WGS sequence"/>
</dbReference>
<evidence type="ECO:0008006" key="3">
    <source>
        <dbReference type="Google" id="ProtNLM"/>
    </source>
</evidence>
<protein>
    <recommendedName>
        <fullName evidence="3">Reverse transcriptase Ty1/copia-type domain-containing protein</fullName>
    </recommendedName>
</protein>
<organism evidence="1 2">
    <name type="scientific">Ceratocystis pirilliformis</name>
    <dbReference type="NCBI Taxonomy" id="259994"/>
    <lineage>
        <taxon>Eukaryota</taxon>
        <taxon>Fungi</taxon>
        <taxon>Dikarya</taxon>
        <taxon>Ascomycota</taxon>
        <taxon>Pezizomycotina</taxon>
        <taxon>Sordariomycetes</taxon>
        <taxon>Hypocreomycetidae</taxon>
        <taxon>Microascales</taxon>
        <taxon>Ceratocystidaceae</taxon>
        <taxon>Ceratocystis</taxon>
    </lineage>
</organism>
<name>A0ABR3ZCE9_9PEZI</name>
<feature type="non-terminal residue" evidence="1">
    <location>
        <position position="55"/>
    </location>
</feature>
<evidence type="ECO:0000313" key="2">
    <source>
        <dbReference type="Proteomes" id="UP001583280"/>
    </source>
</evidence>
<gene>
    <name evidence="1" type="ORF">Cpir12675_002349</name>
</gene>
<reference evidence="1 2" key="1">
    <citation type="journal article" date="2024" name="IMA Fungus">
        <title>IMA Genome - F19 : A genome assembly and annotation guide to empower mycologists, including annotated draft genome sequences of Ceratocystis pirilliformis, Diaporthe australafricana, Fusarium ophioides, Paecilomyces lecythidis, and Sporothrix stenoceras.</title>
        <authorList>
            <person name="Aylward J."/>
            <person name="Wilson A.M."/>
            <person name="Visagie C.M."/>
            <person name="Spraker J."/>
            <person name="Barnes I."/>
            <person name="Buitendag C."/>
            <person name="Ceriani C."/>
            <person name="Del Mar Angel L."/>
            <person name="du Plessis D."/>
            <person name="Fuchs T."/>
            <person name="Gasser K."/>
            <person name="Kramer D."/>
            <person name="Li W."/>
            <person name="Munsamy K."/>
            <person name="Piso A."/>
            <person name="Price J.L."/>
            <person name="Sonnekus B."/>
            <person name="Thomas C."/>
            <person name="van der Nest A."/>
            <person name="van Dijk A."/>
            <person name="van Heerden A."/>
            <person name="van Vuuren N."/>
            <person name="Yilmaz N."/>
            <person name="Duong T.A."/>
            <person name="van der Merwe N.A."/>
            <person name="Wingfield M.J."/>
            <person name="Wingfield B.D."/>
        </authorList>
    </citation>
    <scope>NUCLEOTIDE SEQUENCE [LARGE SCALE GENOMIC DNA]</scope>
    <source>
        <strain evidence="1 2">CMW 12675</strain>
    </source>
</reference>
<sequence>MPIAAKHRVDLDWIKALLQKRFGIKDTKLKLLLGSRIARGRLKKQLTISQKHYVE</sequence>